<dbReference type="SFLD" id="SFLDG01065">
    <property type="entry name" value="anaerobic_coproporphyrinogen-I"/>
    <property type="match status" value="1"/>
</dbReference>
<dbReference type="SFLD" id="SFLDS00029">
    <property type="entry name" value="Radical_SAM"/>
    <property type="match status" value="1"/>
</dbReference>
<feature type="domain" description="Radical SAM core" evidence="5">
    <location>
        <begin position="47"/>
        <end position="286"/>
    </location>
</feature>
<dbReference type="Proteomes" id="UP000006898">
    <property type="component" value="Chromosome"/>
</dbReference>
<evidence type="ECO:0000256" key="2">
    <source>
        <dbReference type="ARBA" id="ARBA00022723"/>
    </source>
</evidence>
<keyword evidence="6" id="KW-0560">Oxidoreductase</keyword>
<keyword evidence="3" id="KW-0408">Iron</keyword>
<proteinExistence type="predicted"/>
<dbReference type="EMBL" id="FP565575">
    <property type="protein sequence ID" value="CBE69082.1"/>
    <property type="molecule type" value="Genomic_DNA"/>
</dbReference>
<dbReference type="GO" id="GO:0051539">
    <property type="term" value="F:4 iron, 4 sulfur cluster binding"/>
    <property type="evidence" value="ECO:0007669"/>
    <property type="project" value="TreeGrafter"/>
</dbReference>
<accession>D5MH51</accession>
<evidence type="ECO:0000256" key="1">
    <source>
        <dbReference type="ARBA" id="ARBA00022691"/>
    </source>
</evidence>
<keyword evidence="4" id="KW-0411">Iron-sulfur</keyword>
<dbReference type="InterPro" id="IPR058240">
    <property type="entry name" value="rSAM_sf"/>
</dbReference>
<dbReference type="GO" id="GO:0006779">
    <property type="term" value="P:porphyrin-containing compound biosynthetic process"/>
    <property type="evidence" value="ECO:0007669"/>
    <property type="project" value="TreeGrafter"/>
</dbReference>
<dbReference type="InterPro" id="IPR007197">
    <property type="entry name" value="rSAM"/>
</dbReference>
<organism evidence="6 7">
    <name type="scientific">Methylomirabilis oxygeniifera</name>
    <dbReference type="NCBI Taxonomy" id="671143"/>
    <lineage>
        <taxon>Bacteria</taxon>
        <taxon>Candidatus Methylomirabilota</taxon>
        <taxon>Candidatus Methylomirabilia</taxon>
        <taxon>Candidatus Methylomirabilales</taxon>
        <taxon>Candidatus Methylomirabilaceae</taxon>
        <taxon>Candidatus Methylomirabilis</taxon>
    </lineage>
</organism>
<sequence>MSESTSKRVRLLRDLSRDPGILILAYPYARTWREISRKSVQQSWSEVPPGEHAAMHVHIPFCRTKCTYCDFLAYYGRSDSEIERYLDLLRQDIRVVAGMAGHVAVESMEFGGGTPSLLSVEQVAAIMDGVRARFRFSPDADVTMEVLPDTSITTNLMAGWKREGITRLSFGVQFLDDDLKKKLNREDTTEEILRILRSVREAGFDDFSVDLMCGLPEQTEESWRHTCQEILRLHPPHVCVFPVSVRHEGIALYNYRAALLRPSRSRQTYEEAYQFLLEAGYQRTTRHNFRLGKQDFTYERLMADLAPVIGLGAHSISQAKDCIYKNHSHLGKYETAVSTGEPPLHTGHIFPEEEKPYNYAVRRIEHLRLDGKDFAARFGRSLREAFPEEISLLEEFGLARMNGADLELTPDGVYYTAAVKRTFFHPSAWDRFESMRPEEFKLDRGIFDAVESPASVST</sequence>
<evidence type="ECO:0000256" key="4">
    <source>
        <dbReference type="ARBA" id="ARBA00023014"/>
    </source>
</evidence>
<reference evidence="6 7" key="1">
    <citation type="journal article" date="2010" name="Nature">
        <title>Nitrite-driven anaerobic methane oxidation by oxygenic bacteria.</title>
        <authorList>
            <person name="Ettwig K.F."/>
            <person name="Butler M.K."/>
            <person name="Le Paslier D."/>
            <person name="Pelletier E."/>
            <person name="Mangenot S."/>
            <person name="Kuypers M.M.M."/>
            <person name="Schreiber F."/>
            <person name="Dutilh B.E."/>
            <person name="Zedelius J."/>
            <person name="de Beer D."/>
            <person name="Gloerich J."/>
            <person name="Wessels H.J.C.T."/>
            <person name="van Allen T."/>
            <person name="Luesken F."/>
            <person name="Wu M."/>
            <person name="van de Pas-Schoonen K.T."/>
            <person name="Op den Camp H.J.M."/>
            <person name="Janssen-Megens E.M."/>
            <person name="Francoijs K-J."/>
            <person name="Stunnenberg H."/>
            <person name="Weissenbach J."/>
            <person name="Jetten M.S.M."/>
            <person name="Strous M."/>
        </authorList>
    </citation>
    <scope>NUCLEOTIDE SEQUENCE [LARGE SCALE GENOMIC DNA]</scope>
</reference>
<dbReference type="Gene3D" id="3.20.20.70">
    <property type="entry name" value="Aldolase class I"/>
    <property type="match status" value="1"/>
</dbReference>
<dbReference type="STRING" id="671143.DAMO_2032"/>
<dbReference type="eggNOG" id="COG0635">
    <property type="taxonomic scope" value="Bacteria"/>
</dbReference>
<dbReference type="GO" id="GO:0046872">
    <property type="term" value="F:metal ion binding"/>
    <property type="evidence" value="ECO:0007669"/>
    <property type="project" value="UniProtKB-KW"/>
</dbReference>
<name>D5MH51_METO1</name>
<dbReference type="PATRIC" id="fig|671143.5.peg.1794"/>
<keyword evidence="2" id="KW-0479">Metal-binding</keyword>
<dbReference type="InterPro" id="IPR006638">
    <property type="entry name" value="Elp3/MiaA/NifB-like_rSAM"/>
</dbReference>
<dbReference type="AlphaFoldDB" id="D5MH51"/>
<dbReference type="GO" id="GO:0016491">
    <property type="term" value="F:oxidoreductase activity"/>
    <property type="evidence" value="ECO:0007669"/>
    <property type="project" value="UniProtKB-KW"/>
</dbReference>
<dbReference type="SUPFAM" id="SSF102114">
    <property type="entry name" value="Radical SAM enzymes"/>
    <property type="match status" value="1"/>
</dbReference>
<dbReference type="PROSITE" id="PS51918">
    <property type="entry name" value="RADICAL_SAM"/>
    <property type="match status" value="1"/>
</dbReference>
<keyword evidence="1" id="KW-0949">S-adenosyl-L-methionine</keyword>
<dbReference type="CDD" id="cd01335">
    <property type="entry name" value="Radical_SAM"/>
    <property type="match status" value="1"/>
</dbReference>
<dbReference type="SMART" id="SM00729">
    <property type="entry name" value="Elp3"/>
    <property type="match status" value="1"/>
</dbReference>
<protein>
    <submittedName>
        <fullName evidence="6">Putative Coproporphyrinogen dehydrogenase</fullName>
        <ecNumber evidence="6">1.3.99.22</ecNumber>
    </submittedName>
</protein>
<dbReference type="KEGG" id="mox:DAMO_2032"/>
<evidence type="ECO:0000259" key="5">
    <source>
        <dbReference type="PROSITE" id="PS51918"/>
    </source>
</evidence>
<dbReference type="HOGENOM" id="CLU_027579_3_1_0"/>
<evidence type="ECO:0000313" key="6">
    <source>
        <dbReference type="EMBL" id="CBE69082.1"/>
    </source>
</evidence>
<dbReference type="PANTHER" id="PTHR13932">
    <property type="entry name" value="COPROPORPHYRINIGEN III OXIDASE"/>
    <property type="match status" value="1"/>
</dbReference>
<dbReference type="Pfam" id="PF04055">
    <property type="entry name" value="Radical_SAM"/>
    <property type="match status" value="1"/>
</dbReference>
<dbReference type="GO" id="GO:0005737">
    <property type="term" value="C:cytoplasm"/>
    <property type="evidence" value="ECO:0007669"/>
    <property type="project" value="TreeGrafter"/>
</dbReference>
<dbReference type="InterPro" id="IPR013785">
    <property type="entry name" value="Aldolase_TIM"/>
</dbReference>
<dbReference type="EC" id="1.3.99.22" evidence="6"/>
<gene>
    <name evidence="6" type="ORF">DAMO_2032</name>
</gene>
<evidence type="ECO:0000256" key="3">
    <source>
        <dbReference type="ARBA" id="ARBA00023004"/>
    </source>
</evidence>
<evidence type="ECO:0000313" key="7">
    <source>
        <dbReference type="Proteomes" id="UP000006898"/>
    </source>
</evidence>
<dbReference type="PANTHER" id="PTHR13932:SF5">
    <property type="entry name" value="RADICAL S-ADENOSYL METHIONINE DOMAIN-CONTAINING PROTEIN 1, MITOCHONDRIAL"/>
    <property type="match status" value="1"/>
</dbReference>
<dbReference type="InterPro" id="IPR034505">
    <property type="entry name" value="Coproporphyrinogen-III_oxidase"/>
</dbReference>